<name>A0A7I9ZI49_9MYCO</name>
<feature type="domain" description="AMP-binding enzyme C-terminal" evidence="1">
    <location>
        <begin position="3"/>
        <end position="37"/>
    </location>
</feature>
<evidence type="ECO:0000313" key="2">
    <source>
        <dbReference type="EMBL" id="GFH00700.1"/>
    </source>
</evidence>
<dbReference type="AlphaFoldDB" id="A0A7I9ZI49"/>
<dbReference type="Pfam" id="PF13193">
    <property type="entry name" value="AMP-binding_C"/>
    <property type="match status" value="1"/>
</dbReference>
<accession>A0A7I9ZI49</accession>
<protein>
    <recommendedName>
        <fullName evidence="1">AMP-binding enzyme C-terminal domain-containing protein</fullName>
    </recommendedName>
</protein>
<gene>
    <name evidence="2" type="ORF">MHIP_11830</name>
</gene>
<dbReference type="InterPro" id="IPR045851">
    <property type="entry name" value="AMP-bd_C_sf"/>
</dbReference>
<comment type="caution">
    <text evidence="2">The sequence shown here is derived from an EMBL/GenBank/DDBJ whole genome shotgun (WGS) entry which is preliminary data.</text>
</comment>
<dbReference type="Gene3D" id="3.30.300.30">
    <property type="match status" value="1"/>
</dbReference>
<dbReference type="SUPFAM" id="SSF56801">
    <property type="entry name" value="Acetyl-CoA synthetase-like"/>
    <property type="match status" value="1"/>
</dbReference>
<keyword evidence="3" id="KW-1185">Reference proteome</keyword>
<dbReference type="EMBL" id="BLLB01000002">
    <property type="protein sequence ID" value="GFH00700.1"/>
    <property type="molecule type" value="Genomic_DNA"/>
</dbReference>
<evidence type="ECO:0000313" key="3">
    <source>
        <dbReference type="Proteomes" id="UP000465304"/>
    </source>
</evidence>
<proteinExistence type="predicted"/>
<dbReference type="InterPro" id="IPR025110">
    <property type="entry name" value="AMP-bd_C"/>
</dbReference>
<sequence length="53" mass="6029">MLTEEDLIAAARTRLSGFKVPKAVLFTDAMPHTAAGKIQKNVLRERYRSYFES</sequence>
<dbReference type="RefSeq" id="WP_163887625.1">
    <property type="nucleotide sequence ID" value="NZ_BLLB01000002.1"/>
</dbReference>
<evidence type="ECO:0000259" key="1">
    <source>
        <dbReference type="Pfam" id="PF13193"/>
    </source>
</evidence>
<reference evidence="2 3" key="1">
    <citation type="journal article" date="2019" name="Emerg. Microbes Infect.">
        <title>Comprehensive subspecies identification of 175 nontuberculous mycobacteria species based on 7547 genomic profiles.</title>
        <authorList>
            <person name="Matsumoto Y."/>
            <person name="Kinjo T."/>
            <person name="Motooka D."/>
            <person name="Nabeya D."/>
            <person name="Jung N."/>
            <person name="Uechi K."/>
            <person name="Horii T."/>
            <person name="Iida T."/>
            <person name="Fujita J."/>
            <person name="Nakamura S."/>
        </authorList>
    </citation>
    <scope>NUCLEOTIDE SEQUENCE [LARGE SCALE GENOMIC DNA]</scope>
    <source>
        <strain evidence="2 3">JCM 30996</strain>
    </source>
</reference>
<dbReference type="Proteomes" id="UP000465304">
    <property type="component" value="Unassembled WGS sequence"/>
</dbReference>
<organism evidence="2 3">
    <name type="scientific">Mycolicibacterium hippocampi</name>
    <dbReference type="NCBI Taxonomy" id="659824"/>
    <lineage>
        <taxon>Bacteria</taxon>
        <taxon>Bacillati</taxon>
        <taxon>Actinomycetota</taxon>
        <taxon>Actinomycetes</taxon>
        <taxon>Mycobacteriales</taxon>
        <taxon>Mycobacteriaceae</taxon>
        <taxon>Mycolicibacterium</taxon>
    </lineage>
</organism>